<feature type="domain" description="AAA" evidence="4">
    <location>
        <begin position="159"/>
        <end position="319"/>
    </location>
</feature>
<dbReference type="PANTHER" id="PTHR43384">
    <property type="entry name" value="SEPTUM SITE-DETERMINING PROTEIN MIND HOMOLOG, CHLOROPLASTIC-RELATED"/>
    <property type="match status" value="1"/>
</dbReference>
<name>A0ABQ1QI38_9RHOB</name>
<evidence type="ECO:0000313" key="6">
    <source>
        <dbReference type="Proteomes" id="UP000617355"/>
    </source>
</evidence>
<evidence type="ECO:0000256" key="3">
    <source>
        <dbReference type="SAM" id="MobiDB-lite"/>
    </source>
</evidence>
<evidence type="ECO:0000259" key="4">
    <source>
        <dbReference type="Pfam" id="PF13614"/>
    </source>
</evidence>
<dbReference type="InterPro" id="IPR025669">
    <property type="entry name" value="AAA_dom"/>
</dbReference>
<protein>
    <recommendedName>
        <fullName evidence="4">AAA domain-containing protein</fullName>
    </recommendedName>
</protein>
<dbReference type="Gene3D" id="3.40.50.300">
    <property type="entry name" value="P-loop containing nucleotide triphosphate hydrolases"/>
    <property type="match status" value="1"/>
</dbReference>
<dbReference type="Gene3D" id="3.40.50.2300">
    <property type="match status" value="1"/>
</dbReference>
<dbReference type="EMBL" id="BMGI01000001">
    <property type="protein sequence ID" value="GGD28520.1"/>
    <property type="molecule type" value="Genomic_DNA"/>
</dbReference>
<dbReference type="InterPro" id="IPR050625">
    <property type="entry name" value="ParA/MinD_ATPase"/>
</dbReference>
<evidence type="ECO:0000313" key="5">
    <source>
        <dbReference type="EMBL" id="GGD28520.1"/>
    </source>
</evidence>
<dbReference type="InterPro" id="IPR027417">
    <property type="entry name" value="P-loop_NTPase"/>
</dbReference>
<proteinExistence type="predicted"/>
<reference evidence="6" key="1">
    <citation type="journal article" date="2019" name="Int. J. Syst. Evol. Microbiol.">
        <title>The Global Catalogue of Microorganisms (GCM) 10K type strain sequencing project: providing services to taxonomists for standard genome sequencing and annotation.</title>
        <authorList>
            <consortium name="The Broad Institute Genomics Platform"/>
            <consortium name="The Broad Institute Genome Sequencing Center for Infectious Disease"/>
            <person name="Wu L."/>
            <person name="Ma J."/>
        </authorList>
    </citation>
    <scope>NUCLEOTIDE SEQUENCE [LARGE SCALE GENOMIC DNA]</scope>
    <source>
        <strain evidence="6">CGMCC 1.12922</strain>
    </source>
</reference>
<evidence type="ECO:0000256" key="1">
    <source>
        <dbReference type="ARBA" id="ARBA00022741"/>
    </source>
</evidence>
<sequence>MKHAAIQIDEGTDDDRPQAPSSVRVPHLTAAAFCLTAATRGAIERASSDRRLTRVKTEVSDGGIARLRRAFETRPTPSLLVVEVSTTGEALLNELDALAEICDPETKVVVIGAENDIALYRKLMKRGIAEYLVGTITPLAYVATVQKLFGQESATKLGKVYAFVGAKGGVGASTLAQNVAWTLAEEQASQTLLLDLDFRFGSAAVNLDLKPVTGLEKYVGEPDKLDAALLDRLIVQRGEYLSVLPGFDDALGDVDPAPNAVERLIEIARASFPHVVVDLPHEWSSASRDALTSADEVIVVAAPDLPNLRNTRALMERLRALRPNDAPPRVILNGCRVPRRKEIAADKFAKSIGVEACATIAFDPATFGAAAAEGRAIREQAPRSKAQGSVRDLAWKLTGPGRVRPRGRLRTLLGLG</sequence>
<keyword evidence="6" id="KW-1185">Reference proteome</keyword>
<dbReference type="SUPFAM" id="SSF52540">
    <property type="entry name" value="P-loop containing nucleoside triphosphate hydrolases"/>
    <property type="match status" value="1"/>
</dbReference>
<dbReference type="RefSeq" id="WP_188526566.1">
    <property type="nucleotide sequence ID" value="NZ_BMGI01000001.1"/>
</dbReference>
<organism evidence="5 6">
    <name type="scientific">Sinisalibacter lacisalsi</name>
    <dbReference type="NCBI Taxonomy" id="1526570"/>
    <lineage>
        <taxon>Bacteria</taxon>
        <taxon>Pseudomonadati</taxon>
        <taxon>Pseudomonadota</taxon>
        <taxon>Alphaproteobacteria</taxon>
        <taxon>Rhodobacterales</taxon>
        <taxon>Roseobacteraceae</taxon>
        <taxon>Sinisalibacter</taxon>
    </lineage>
</organism>
<dbReference type="PANTHER" id="PTHR43384:SF6">
    <property type="entry name" value="SEPTUM SITE-DETERMINING PROTEIN MIND HOMOLOG, CHLOROPLASTIC"/>
    <property type="match status" value="1"/>
</dbReference>
<evidence type="ECO:0000256" key="2">
    <source>
        <dbReference type="ARBA" id="ARBA00022840"/>
    </source>
</evidence>
<feature type="region of interest" description="Disordered" evidence="3">
    <location>
        <begin position="1"/>
        <end position="22"/>
    </location>
</feature>
<keyword evidence="1" id="KW-0547">Nucleotide-binding</keyword>
<comment type="caution">
    <text evidence="5">The sequence shown here is derived from an EMBL/GenBank/DDBJ whole genome shotgun (WGS) entry which is preliminary data.</text>
</comment>
<keyword evidence="2" id="KW-0067">ATP-binding</keyword>
<dbReference type="Proteomes" id="UP000617355">
    <property type="component" value="Unassembled WGS sequence"/>
</dbReference>
<gene>
    <name evidence="5" type="ORF">GCM10011358_10800</name>
</gene>
<accession>A0ABQ1QI38</accession>
<dbReference type="Pfam" id="PF13614">
    <property type="entry name" value="AAA_31"/>
    <property type="match status" value="1"/>
</dbReference>